<gene>
    <name evidence="2" type="ORF">LC586_37425</name>
</gene>
<dbReference type="Proteomes" id="UP001199525">
    <property type="component" value="Unassembled WGS sequence"/>
</dbReference>
<reference evidence="2 3" key="1">
    <citation type="journal article" date="2021" name="Microorganisms">
        <title>Genome Evolution of Filamentous Cyanobacterium Nostoc Species: From Facultative Symbiosis to Free Living.</title>
        <authorList>
            <person name="Huo D."/>
            <person name="Li H."/>
            <person name="Cai F."/>
            <person name="Guo X."/>
            <person name="Qiao Z."/>
            <person name="Wang W."/>
            <person name="Yu G."/>
            <person name="Li R."/>
        </authorList>
    </citation>
    <scope>NUCLEOTIDE SEQUENCE [LARGE SCALE GENOMIC DNA]</scope>
    <source>
        <strain evidence="2 3">CHAB 5714</strain>
    </source>
</reference>
<accession>A0ABS8IK62</accession>
<feature type="chain" id="PRO_5045171936" evidence="1">
    <location>
        <begin position="16"/>
        <end position="131"/>
    </location>
</feature>
<evidence type="ECO:0000313" key="3">
    <source>
        <dbReference type="Proteomes" id="UP001199525"/>
    </source>
</evidence>
<evidence type="ECO:0000256" key="1">
    <source>
        <dbReference type="SAM" id="SignalP"/>
    </source>
</evidence>
<proteinExistence type="predicted"/>
<dbReference type="EMBL" id="JAIVFQ010000146">
    <property type="protein sequence ID" value="MCC5604675.1"/>
    <property type="molecule type" value="Genomic_DNA"/>
</dbReference>
<keyword evidence="3" id="KW-1185">Reference proteome</keyword>
<organism evidence="2 3">
    <name type="scientific">Nostoc favosum CHAB5714</name>
    <dbReference type="NCBI Taxonomy" id="2780399"/>
    <lineage>
        <taxon>Bacteria</taxon>
        <taxon>Bacillati</taxon>
        <taxon>Cyanobacteriota</taxon>
        <taxon>Cyanophyceae</taxon>
        <taxon>Nostocales</taxon>
        <taxon>Nostocaceae</taxon>
        <taxon>Nostoc</taxon>
        <taxon>Nostoc favosum</taxon>
    </lineage>
</organism>
<name>A0ABS8IK62_9NOSO</name>
<protein>
    <submittedName>
        <fullName evidence="2">Uncharacterized protein</fullName>
    </submittedName>
</protein>
<evidence type="ECO:0000313" key="2">
    <source>
        <dbReference type="EMBL" id="MCC5604675.1"/>
    </source>
</evidence>
<feature type="signal peptide" evidence="1">
    <location>
        <begin position="1"/>
        <end position="15"/>
    </location>
</feature>
<dbReference type="SUPFAM" id="SSF69304">
    <property type="entry name" value="Tricorn protease N-terminal domain"/>
    <property type="match status" value="1"/>
</dbReference>
<dbReference type="RefSeq" id="WP_229490699.1">
    <property type="nucleotide sequence ID" value="NZ_JAIVFQ010000146.1"/>
</dbReference>
<keyword evidence="1" id="KW-0732">Signal</keyword>
<comment type="caution">
    <text evidence="2">The sequence shown here is derived from an EMBL/GenBank/DDBJ whole genome shotgun (WGS) entry which is preliminary data.</text>
</comment>
<sequence length="131" mass="14488">MKTSILFKAFSLASAVTISSFGMCLMNQEFVSAAEIKPEGWCVHSGARIVYGNFDGKGGIDALCYDRAGSKWINYANGERWYTKSSWCTHSGSYIAVLQMTSKNRTADLLCRDVQGGRWTVNATEKGTFNF</sequence>